<protein>
    <submittedName>
        <fullName evidence="2">Uncharacterized protein</fullName>
    </submittedName>
</protein>
<dbReference type="Proteomes" id="UP000198287">
    <property type="component" value="Unassembled WGS sequence"/>
</dbReference>
<gene>
    <name evidence="2" type="ORF">Fcan01_05271</name>
</gene>
<dbReference type="EMBL" id="LNIX01000002">
    <property type="protein sequence ID" value="OXA60184.1"/>
    <property type="molecule type" value="Genomic_DNA"/>
</dbReference>
<feature type="compositionally biased region" description="Low complexity" evidence="1">
    <location>
        <begin position="684"/>
        <end position="698"/>
    </location>
</feature>
<sequence length="4727" mass="503291">MAVTHPAIQIETTLITPIHHFTTPIAHVDDQATRIATPALISDDKVAAQHGRGFGKHPSALSFTTNENDMVTPRQKQDATTESGKPTANVAFTLLQATLPIMTTQAILPSPGPETPSSTEASTETTISTLVSTPSILPTTSAGYLKQSLSSSALMAVTHPAIQIETTLITPIHHFTTPIAHVDDQATRIATPALISDDKVAAQHGRGFGKHPSALSFTTNENDMVTPRQKQDATTESGNPQQMLFYQAQVQRHQALLRQVLKHHFHSGFYSVDPANYICRIFETKSLIVRPHGGHTSAIQIETTLITPIHHFTTPIAHVDDQATRIATPALISDDKKQDATTESGKPTANVAFTLLQATLPIMTTQAILPSPGPETPSSTEASTETTISTLVSTPSILPTTSAGYLKQSLSSSALMAVTHPAIQIETTLITPIHHFTTPIAHVDDQATRIATPALISDDKVAAQHGRGFGKHPSALSFTTNENDMVTPRQKQDATTESGKPTANVAFTLLQATLPIMTTQAILPSPGPETPSSTEASTETTISTLVSTPSILPTTSAGYLKQSLSSSALMAVTHPAIQIETTLITPIHHFTTPIAHVDDQATRIATPALISDDKVAAQHGRGFGKHPSALSFTTNENDMVTPRQKQDATTESGKPTANVAFTLLQATLPIMTTQAILPSPGPETPSSTEASTETTISTLVSTPSILPTTSAGYLKQSLSSSAPHGALISDDKVAAQHGRGFGKHPSALSFTTNENDMVTPRQKQDATTESGKPTANVAFTLLQATLPIMTTQAILPSPGPETPSSTEASTETTISTLVSTPSILPTTSAGYLKQSLSSSALMAVTHPAIQIETTLITPIHHFTTPIAHVDDQATRIATPALISDDKVAAQHGRGFGKHPSALSFTTNENDMVTPRQKQDATTESGKPTANVAFTLLQATLPIMTTQAILPSPGPETPSSTEASTETTISTLVSTPSILPTTSAGYLKQSLSSSALMAVTHPAIQIETTLITPIHHFTTPIAHVDDQATRIATPALISDDKVAAQHGRGFGKHPSALSFTTNENDMVTPRQKQDATTESGKPTANVAFTLLQATLPIMTTQAILPSPGPETPSSTEASTETTISTLVSTPSILPTTSAGYLKQSLSSSALMAVTHPAIQIETTLITPIHHFTTPIAHVDDQATRIATPALISDDKVAAQHGRGFGKHPSALSFTTNENDMVTPRQKQDATTESGKPTANVAFTLLQATLPIMTTQAILPSPGPETPSSTEASTETTISTLVSTPSILPTTSAGYLKQSLSSSALMAVTHPAIQIETTLITPIHHFTTPIAHVDDQATRIATPALISDDKVAAQHGRGFGKHPSALSFTTNENDMVTPRQKQDATTESGKPTANVAFTLLQATLPIMTTQAILPSPGPETPSSTEASTETTISTLVSTPSILPTTSAGYLKQSLSSSALMAVTHPAIQIETTLITPIHHFTTPIAHVDDQATRIATPALISDDKKQDATTESGKPTANVAFTLLQATLPIMTTQAILPSPGPETPSSTEASTETTISTLASTPSILPTTSAGYLKQSLSSSALMAVTHPAIQIETTLITPIHHFTTPIAHVDDQATRIATPALISDDKVAAQHGRGFGKHPSALSFTTNENDMVTPRQKQDATTESGKPTANVAFTLLQATLPIMTTQAILPSPGPETPSSTEASTETTISTLVSTPSILPTTSAGYLKQSLSSSALMAVTHPAIQIETTLITPIHHFTTPIAHVDDQATRIATPALISDDKVAAQHGRGFGKHPSALSFTTNENDMVTPRQKQDATTESGKPTANVAFTLLQATLPIMTTQAILPSPGPETPSSTEASTETTISTLVSTPSILPTTSAGYLKQSLSSSALMAVTHPAIQIETTLITPIHHFTTPIAHVDDQATRIATPALISDDKVAAQHGRGFGKHPSALSFTTNENDMVTPRQKQDATTESGKPTANVAFTLLQATLPIMTTQAILPSPGPETPSSTEASTETTISTLVSTPSILPTTSAGYLKQSLSSSALMAVTHPAIQIETTLITPIHHFTTPIAHVDDQATRIATPALISDDKVAAQHGRGFGKHPSALSFTTNENDMVTPRQKQDATTESGKPTANVAFTLLQATLPIMTTQAILPSPGPETPSSTEASTETTISTLVSTPSILPTTSAGYLKQSLSSSALMAVTHPAIQIETTLITPIHHFTTPIAHVDDQATRIATPALISDDKVAAQHGRGFGKHPSALSFTTNENDMVTPRQKQDATTESGKPTANVAFTLLQATLPIMTTQAILPSPGPETPSSTEASTETTISTLVSTPSILPTTSAGYLKQSLSSSALMAVTHPAIQIETTLITPIHHFTTPIAHVDDQATRIATPALISDDKVAAQHGRGFGKHPSALSFTTNENDMVTPRQKQDATTESGKPTANVAFTLLQATLPIMTTQAILPSPGPETPSSTEASTETTISTLVSTPSILPTTSAGYLKQSLSSSALMAVTHPAIQIETTLITPIHHFTTPIAHVDDQATRIATPALISDDKVAAQHGRGFGKHPSALSFTTNENDMVTPRQKQDATTESGKPTANVAFTLLQATLPIMTTQAILPSPGPETPSSTEARYLKQSLSSSALMAVTHPAIQIETTLITPIHHFTTPIAHVDDQATRIATPALISDDKVAAQHGRGFGKHPSALSFTTNENDMVTPRQKQDATTESGKPTANVAFTLLQATLPIMTTQAILPSPGPETPSSTEASTETTISTLVSTPSILPTTSAGYLKQSLSSSALMAVTHPAIQIETTLITPIHHFTTPIAHVDDQATRIATPALISDDKVAAQHGRGFGKHPSALSFTTNENDMVTPRQKQDATTESGKPTANVAFTLLQATLPIMTTQAILPSPGPETPSSTEASTETTISTLVSTPSILPTTSAGYLKQSLSSSALMAVTHPAIQIETTLITPIHHFTTPIAHVDDQATRIATPALISDDKVAAQHGRGFGKHPSALSFTTNENDMVTPRQKQDATTESGKPTANVAFTLLQATLPIMTTQAILPSPGPETPSSTEASTETTISTLVSTPSILPTTSAGYLKQSLSSSALMAVTHPAIQIETTLITPIHHFTTPIAHVDDQATRIATPALISDDKVAAQHGRGFGKHPSALSFTTNENDMVTPRQKQDATTESGKPTANVAFTLLQATLPIMTTQAILPSPGPETPSSTEASTETTISTLVSTPSILPTTSAGYLKQSLSSSALMAVTHPAIQIETTLITPIHHFTTPIAHVDDQATRIATPALISDDKVAAQHGRGFGKHPSALSFTTNENDMVTPRQKQDATTESGKPTANVAFTLLQATLPIMTTQAILPSPGPETPSSTEASTETTISTLVSTPSILPTTSAGYLKQSLSSSALMAVTHPAIQIETTLITPIHHFTTPIAHVDDQATRIATPALISDDKVAAQHGRGFGYLPSPGPETPSSTEASTETTISTLVSTPSILPTTSAGYLKQSLSSSALMAVTHPAIQIETTLITPIHHFTTPIAHVDDQATRIATPALISDDKVAAQHGRGFGKHPSALSFTTNENDMVTPRQKQDATTESGKPTANVAFTLLQATLPIMTTQAILPSPGPETPSSTEASTETTISTLVSTPSILPTTSAGYLKQSLSSSALMAVTHPAIQIETTLITPIHHFTTPIAHVDDQATRIATPALISDDKVAAQHGRGFGKHPSALSFTTNENDMVTPRQKQDATTESGKPTANVAFTLLQATLPIMTTQAILPSPGPETPSSTEASTETTISTLVSTPSILPTTSAGYLKQSLSSSALMAVTHPAIQIETTLITPIHHFTTPIAHVDDQATRIATPALISDDKVAAQHGRGFGKHPSALSFTTNENDMVTPRQKQDATTESGKPTANVAFTLLQATLPIMTTQAILPSPGPETPSSTEASTETTISTLVSTPSILPTTSAGYLKQSLSSSALMAVTHPAIQIETTLITPIHHFTTPIAHVDDQATRIATPALISDDKVAAQHGRGFGKHPSALSFTSGVNCIPREIEDVGISDTSRSSESEYELELLDETPHWQYYSSISTSNLGYTISSNLVQNLNVPYRTQKELDGLEEMDIGQPLNIAYSSIEIRAQTIVYKPSLFAYATDKPYTGLLSVPSSAFNSKMSTEISMYHVTSRIPQLQYDRRASSSKFKMPAIFPLFSKSSITCIDRSFKEAFMEAKKRNMSESELEIFIPMFQNYKCREFVPCKMTTTAATYRATAISSVLHNSLEKFLTASRYHTITKTRLALKLYSHSNHIHMNPGIISNLVFNMRNMTASLGKQIFVTSYQLDSLLTKRTMPSRLEFAEPFNHYHQTSDYLLRHYDSITTVPTTTQRYSHENRITLSLQGRQTIFKNVILSRRIISSTSYDLSTSKSLEITSHLYLSTRMYNFQTTRHWNDVTTSTVYSTNYVYNYDSIRLEDTQTAISSYIKYNNHDTSNMLEGSDIHIDLKQPKIITNVYSRTNGFQILARSFMTSLVQQMYPTTSFHRTPETEIFNRVINLQNQSYPHETEYENVKSLIPMPKKSILFEILRSQNKRVIIISVSRNKRTKISVMRSDINNISLVVIRFLTNPEVYVRNFNMTYPIECIRNMTPKTFVTLSASTSSIRVICVPNSEQFIVQAETKNGNGPQSFTSTLFRQSKLLTLLFLPNNATSFIKGSPNWTENVYDDTIVALSNSIPKTFFSRQCS</sequence>
<dbReference type="STRING" id="158441.A0A226ESY4"/>
<feature type="region of interest" description="Disordered" evidence="1">
    <location>
        <begin position="677"/>
        <end position="701"/>
    </location>
</feature>
<proteinExistence type="predicted"/>
<comment type="caution">
    <text evidence="2">The sequence shown here is derived from an EMBL/GenBank/DDBJ whole genome shotgun (WGS) entry which is preliminary data.</text>
</comment>
<dbReference type="OMA" id="SAGVWDY"/>
<accession>A0A226ESY4</accession>
<name>A0A226ESY4_FOLCA</name>
<keyword evidence="3" id="KW-1185">Reference proteome</keyword>
<feature type="region of interest" description="Disordered" evidence="1">
    <location>
        <begin position="738"/>
        <end position="771"/>
    </location>
</feature>
<evidence type="ECO:0000313" key="3">
    <source>
        <dbReference type="Proteomes" id="UP000198287"/>
    </source>
</evidence>
<evidence type="ECO:0000256" key="1">
    <source>
        <dbReference type="SAM" id="MobiDB-lite"/>
    </source>
</evidence>
<evidence type="ECO:0000313" key="2">
    <source>
        <dbReference type="EMBL" id="OXA60184.1"/>
    </source>
</evidence>
<reference evidence="2 3" key="1">
    <citation type="submission" date="2015-12" db="EMBL/GenBank/DDBJ databases">
        <title>The genome of Folsomia candida.</title>
        <authorList>
            <person name="Faddeeva A."/>
            <person name="Derks M.F."/>
            <person name="Anvar Y."/>
            <person name="Smit S."/>
            <person name="Van Straalen N."/>
            <person name="Roelofs D."/>
        </authorList>
    </citation>
    <scope>NUCLEOTIDE SEQUENCE [LARGE SCALE GENOMIC DNA]</scope>
    <source>
        <strain evidence="2 3">VU population</strain>
        <tissue evidence="2">Whole body</tissue>
    </source>
</reference>
<organism evidence="2 3">
    <name type="scientific">Folsomia candida</name>
    <name type="common">Springtail</name>
    <dbReference type="NCBI Taxonomy" id="158441"/>
    <lineage>
        <taxon>Eukaryota</taxon>
        <taxon>Metazoa</taxon>
        <taxon>Ecdysozoa</taxon>
        <taxon>Arthropoda</taxon>
        <taxon>Hexapoda</taxon>
        <taxon>Collembola</taxon>
        <taxon>Entomobryomorpha</taxon>
        <taxon>Isotomoidea</taxon>
        <taxon>Isotomidae</taxon>
        <taxon>Proisotominae</taxon>
        <taxon>Folsomia</taxon>
    </lineage>
</organism>